<dbReference type="EMBL" id="CAJVPT010002830">
    <property type="protein sequence ID" value="CAG8488002.1"/>
    <property type="molecule type" value="Genomic_DNA"/>
</dbReference>
<sequence length="47" mass="5273">MESKIMIVCLSVKDNKWQDKTKSVAQTENLFNDNGTKDNSSPPMSVI</sequence>
<evidence type="ECO:0000313" key="1">
    <source>
        <dbReference type="EMBL" id="CAG8488002.1"/>
    </source>
</evidence>
<proteinExistence type="predicted"/>
<protein>
    <submittedName>
        <fullName evidence="1">6048_t:CDS:1</fullName>
    </submittedName>
</protein>
<organism evidence="1 2">
    <name type="scientific">Acaulospora colombiana</name>
    <dbReference type="NCBI Taxonomy" id="27376"/>
    <lineage>
        <taxon>Eukaryota</taxon>
        <taxon>Fungi</taxon>
        <taxon>Fungi incertae sedis</taxon>
        <taxon>Mucoromycota</taxon>
        <taxon>Glomeromycotina</taxon>
        <taxon>Glomeromycetes</taxon>
        <taxon>Diversisporales</taxon>
        <taxon>Acaulosporaceae</taxon>
        <taxon>Acaulospora</taxon>
    </lineage>
</organism>
<evidence type="ECO:0000313" key="2">
    <source>
        <dbReference type="Proteomes" id="UP000789525"/>
    </source>
</evidence>
<name>A0ACA9KQS9_9GLOM</name>
<dbReference type="Proteomes" id="UP000789525">
    <property type="component" value="Unassembled WGS sequence"/>
</dbReference>
<reference evidence="1" key="1">
    <citation type="submission" date="2021-06" db="EMBL/GenBank/DDBJ databases">
        <authorList>
            <person name="Kallberg Y."/>
            <person name="Tangrot J."/>
            <person name="Rosling A."/>
        </authorList>
    </citation>
    <scope>NUCLEOTIDE SEQUENCE</scope>
    <source>
        <strain evidence="1">CL356</strain>
    </source>
</reference>
<comment type="caution">
    <text evidence="1">The sequence shown here is derived from an EMBL/GenBank/DDBJ whole genome shotgun (WGS) entry which is preliminary data.</text>
</comment>
<gene>
    <name evidence="1" type="ORF">ACOLOM_LOCUS2260</name>
</gene>
<accession>A0ACA9KQS9</accession>
<keyword evidence="2" id="KW-1185">Reference proteome</keyword>